<protein>
    <submittedName>
        <fullName evidence="1">Uncharacterized protein</fullName>
    </submittedName>
</protein>
<reference evidence="1" key="1">
    <citation type="submission" date="2021-07" db="EMBL/GenBank/DDBJ databases">
        <title>Elsinoe batatas strain:CRI-CJ2 Genome sequencing and assembly.</title>
        <authorList>
            <person name="Huang L."/>
        </authorList>
    </citation>
    <scope>NUCLEOTIDE SEQUENCE</scope>
    <source>
        <strain evidence="1">CRI-CJ2</strain>
    </source>
</reference>
<name>A0A8K0L498_9PEZI</name>
<dbReference type="Proteomes" id="UP000809789">
    <property type="component" value="Unassembled WGS sequence"/>
</dbReference>
<organism evidence="1 2">
    <name type="scientific">Elsinoe batatas</name>
    <dbReference type="NCBI Taxonomy" id="2601811"/>
    <lineage>
        <taxon>Eukaryota</taxon>
        <taxon>Fungi</taxon>
        <taxon>Dikarya</taxon>
        <taxon>Ascomycota</taxon>
        <taxon>Pezizomycotina</taxon>
        <taxon>Dothideomycetes</taxon>
        <taxon>Dothideomycetidae</taxon>
        <taxon>Myriangiales</taxon>
        <taxon>Elsinoaceae</taxon>
        <taxon>Elsinoe</taxon>
    </lineage>
</organism>
<keyword evidence="2" id="KW-1185">Reference proteome</keyword>
<dbReference type="EMBL" id="JAESVG020000008">
    <property type="protein sequence ID" value="KAG8625508.1"/>
    <property type="molecule type" value="Genomic_DNA"/>
</dbReference>
<gene>
    <name evidence="1" type="ORF">KVT40_007259</name>
</gene>
<proteinExistence type="predicted"/>
<sequence length="190" mass="21840">MWFLSHRCPAAAHVQLHYDPQQYPIQLDRQPIEIDGHGFTSTGELFFVIIYQFPTFEWTKKYPSEQTRSEQACRPSDTIWHQAKKAHIAISDPQIQQMDLSIILDYAYHVCAIAEDHFYVIHMLTDGVTRGKLLQFLSAGLSMPMCVEPLSLEHNTCTRRITRWTGATGMEDGLHEQQGYRNEADLATLS</sequence>
<evidence type="ECO:0000313" key="2">
    <source>
        <dbReference type="Proteomes" id="UP000809789"/>
    </source>
</evidence>
<evidence type="ECO:0000313" key="1">
    <source>
        <dbReference type="EMBL" id="KAG8625508.1"/>
    </source>
</evidence>
<comment type="caution">
    <text evidence="1">The sequence shown here is derived from an EMBL/GenBank/DDBJ whole genome shotgun (WGS) entry which is preliminary data.</text>
</comment>
<dbReference type="AlphaFoldDB" id="A0A8K0L498"/>
<accession>A0A8K0L498</accession>